<comment type="caution">
    <text evidence="2">The sequence shown here is derived from an EMBL/GenBank/DDBJ whole genome shotgun (WGS) entry which is preliminary data.</text>
</comment>
<feature type="region of interest" description="Disordered" evidence="1">
    <location>
        <begin position="1"/>
        <end position="102"/>
    </location>
</feature>
<reference evidence="2 3" key="1">
    <citation type="journal article" date="2020" name="Syst. Appl. Microbiol.">
        <title>Alienimonas chondri sp. nov., a novel planctomycete isolated from the biofilm of the red alga Chondrus crispus.</title>
        <authorList>
            <person name="Vitorino I."/>
            <person name="Albuquerque L."/>
            <person name="Wiegand S."/>
            <person name="Kallscheuer N."/>
            <person name="da Costa M.S."/>
            <person name="Lobo-da-Cunha A."/>
            <person name="Jogler C."/>
            <person name="Lage O.M."/>
        </authorList>
    </citation>
    <scope>NUCLEOTIDE SEQUENCE [LARGE SCALE GENOMIC DNA]</scope>
    <source>
        <strain evidence="2 3">LzC2</strain>
    </source>
</reference>
<sequence>MDSVPRSELSREWDRMPVDPFAGPPELESATPPPNPTPPTPNPLPGGARRPTRIMSPTPDRSPSDQLIAPPADPAEGAPAPPAPASAPEDPSAYYPVGKNRGPMASLWKRVSDFSPLGKKSESTAPAQLVSHESADAEEAPRTAGWKAALSRFSNPLRFGQRD</sequence>
<feature type="compositionally biased region" description="Pro residues" evidence="1">
    <location>
        <begin position="31"/>
        <end position="44"/>
    </location>
</feature>
<feature type="region of interest" description="Disordered" evidence="1">
    <location>
        <begin position="115"/>
        <end position="145"/>
    </location>
</feature>
<protein>
    <submittedName>
        <fullName evidence="2">Uncharacterized protein</fullName>
    </submittedName>
</protein>
<proteinExistence type="predicted"/>
<evidence type="ECO:0000256" key="1">
    <source>
        <dbReference type="SAM" id="MobiDB-lite"/>
    </source>
</evidence>
<name>A0ABX1VD95_9PLAN</name>
<evidence type="ECO:0000313" key="2">
    <source>
        <dbReference type="EMBL" id="NNJ25021.1"/>
    </source>
</evidence>
<evidence type="ECO:0000313" key="3">
    <source>
        <dbReference type="Proteomes" id="UP000609651"/>
    </source>
</evidence>
<dbReference type="EMBL" id="WTPX01000023">
    <property type="protein sequence ID" value="NNJ25021.1"/>
    <property type="molecule type" value="Genomic_DNA"/>
</dbReference>
<dbReference type="Proteomes" id="UP000609651">
    <property type="component" value="Unassembled WGS sequence"/>
</dbReference>
<accession>A0ABX1VD95</accession>
<gene>
    <name evidence="2" type="ORF">LzC2_10830</name>
</gene>
<keyword evidence="3" id="KW-1185">Reference proteome</keyword>
<feature type="compositionally biased region" description="Basic and acidic residues" evidence="1">
    <location>
        <begin position="8"/>
        <end position="17"/>
    </location>
</feature>
<organism evidence="2 3">
    <name type="scientific">Alienimonas chondri</name>
    <dbReference type="NCBI Taxonomy" id="2681879"/>
    <lineage>
        <taxon>Bacteria</taxon>
        <taxon>Pseudomonadati</taxon>
        <taxon>Planctomycetota</taxon>
        <taxon>Planctomycetia</taxon>
        <taxon>Planctomycetales</taxon>
        <taxon>Planctomycetaceae</taxon>
        <taxon>Alienimonas</taxon>
    </lineage>
</organism>
<feature type="compositionally biased region" description="Low complexity" evidence="1">
    <location>
        <begin position="86"/>
        <end position="96"/>
    </location>
</feature>